<feature type="transmembrane region" description="Helical" evidence="1">
    <location>
        <begin position="251"/>
        <end position="275"/>
    </location>
</feature>
<sequence length="331" mass="36193">MATTLTEKYVHAVTRSLPEDQRLDVADELRATIADRVDSLVRDEQRSPDEAEHAAIAELDDPDRLAAEYTGRSLHLIGPASYPSYIRLMKALMTTIVPIVAVVVLVTAILTDRPFGAVVGHTAWTTFNVVVHLFFWVTLIWVLAERGSGPDQVEERLTAKWTPDDLPEPPRQTHFALPDVAFSIVALTAMGAWIVGQHFLSWVHDTADEPVPTLDPGLWSGWLPLLLLVLALSIGFEFAKFRTGHWTRPLLVVNAALGLALTAPLVVLAATDQLLNPAIFDELARAGTEVDPGHVNTIVIISALVILVWDLVASVRSAALIERESHDTAAV</sequence>
<comment type="caution">
    <text evidence="2">The sequence shown here is derived from an EMBL/GenBank/DDBJ whole genome shotgun (WGS) entry which is preliminary data.</text>
</comment>
<feature type="transmembrane region" description="Helical" evidence="1">
    <location>
        <begin position="219"/>
        <end position="239"/>
    </location>
</feature>
<feature type="transmembrane region" description="Helical" evidence="1">
    <location>
        <begin position="91"/>
        <end position="111"/>
    </location>
</feature>
<gene>
    <name evidence="2" type="ORF">BJ980_003166</name>
</gene>
<keyword evidence="1" id="KW-0812">Transmembrane</keyword>
<proteinExistence type="predicted"/>
<dbReference type="AlphaFoldDB" id="A0A7Y9S591"/>
<organism evidence="2 3">
    <name type="scientific">Nocardioides daedukensis</name>
    <dbReference type="NCBI Taxonomy" id="634462"/>
    <lineage>
        <taxon>Bacteria</taxon>
        <taxon>Bacillati</taxon>
        <taxon>Actinomycetota</taxon>
        <taxon>Actinomycetes</taxon>
        <taxon>Propionibacteriales</taxon>
        <taxon>Nocardioidaceae</taxon>
        <taxon>Nocardioides</taxon>
    </lineage>
</organism>
<keyword evidence="1" id="KW-0472">Membrane</keyword>
<evidence type="ECO:0000256" key="1">
    <source>
        <dbReference type="SAM" id="Phobius"/>
    </source>
</evidence>
<feature type="transmembrane region" description="Helical" evidence="1">
    <location>
        <begin position="180"/>
        <end position="199"/>
    </location>
</feature>
<evidence type="ECO:0000313" key="2">
    <source>
        <dbReference type="EMBL" id="NYG60243.1"/>
    </source>
</evidence>
<feature type="transmembrane region" description="Helical" evidence="1">
    <location>
        <begin position="123"/>
        <end position="144"/>
    </location>
</feature>
<dbReference type="RefSeq" id="WP_179503199.1">
    <property type="nucleotide sequence ID" value="NZ_JACCAA010000001.1"/>
</dbReference>
<protein>
    <submittedName>
        <fullName evidence="2">Uncharacterized protein</fullName>
    </submittedName>
</protein>
<name>A0A7Y9S591_9ACTN</name>
<keyword evidence="3" id="KW-1185">Reference proteome</keyword>
<dbReference type="EMBL" id="JACCAA010000001">
    <property type="protein sequence ID" value="NYG60243.1"/>
    <property type="molecule type" value="Genomic_DNA"/>
</dbReference>
<accession>A0A7Y9S591</accession>
<feature type="transmembrane region" description="Helical" evidence="1">
    <location>
        <begin position="295"/>
        <end position="313"/>
    </location>
</feature>
<evidence type="ECO:0000313" key="3">
    <source>
        <dbReference type="Proteomes" id="UP000540656"/>
    </source>
</evidence>
<dbReference type="InterPro" id="IPR047928">
    <property type="entry name" value="Perm_prefix_1"/>
</dbReference>
<dbReference type="Pfam" id="PF22564">
    <property type="entry name" value="HAAS"/>
    <property type="match status" value="1"/>
</dbReference>
<reference evidence="2 3" key="1">
    <citation type="submission" date="2020-07" db="EMBL/GenBank/DDBJ databases">
        <title>Sequencing the genomes of 1000 actinobacteria strains.</title>
        <authorList>
            <person name="Klenk H.-P."/>
        </authorList>
    </citation>
    <scope>NUCLEOTIDE SEQUENCE [LARGE SCALE GENOMIC DNA]</scope>
    <source>
        <strain evidence="2 3">DSM 23819</strain>
    </source>
</reference>
<dbReference type="Proteomes" id="UP000540656">
    <property type="component" value="Unassembled WGS sequence"/>
</dbReference>
<dbReference type="NCBIfam" id="NF038403">
    <property type="entry name" value="perm_prefix_1"/>
    <property type="match status" value="1"/>
</dbReference>
<keyword evidence="1" id="KW-1133">Transmembrane helix</keyword>